<dbReference type="Gene3D" id="3.90.1750.20">
    <property type="entry name" value="Putative Large Serine Recombinase, Chain B, Domain 2"/>
    <property type="match status" value="1"/>
</dbReference>
<dbReference type="SUPFAM" id="SSF53041">
    <property type="entry name" value="Resolvase-like"/>
    <property type="match status" value="1"/>
</dbReference>
<reference evidence="4" key="1">
    <citation type="submission" date="2022-07" db="EMBL/GenBank/DDBJ databases">
        <authorList>
            <person name="Wu T."/>
        </authorList>
    </citation>
    <scope>NUCLEOTIDE SEQUENCE</scope>
    <source>
        <strain evidence="4">SD-1</strain>
    </source>
</reference>
<feature type="domain" description="Resolvase/invertase-type recombinase catalytic" evidence="2">
    <location>
        <begin position="3"/>
        <end position="149"/>
    </location>
</feature>
<dbReference type="RefSeq" id="WP_083261878.1">
    <property type="nucleotide sequence ID" value="NZ_CP043010.1"/>
</dbReference>
<accession>A0AAX3EDF1</accession>
<sequence length="488" mass="55275">MTLAAVYLRVSKSDDDSDESLTLETQRRRIRAFCEARDWEYGPEYIDDGISATKARDSTTRWASMLQDLRAGKFDVVVARDLDRLLRTLQDLVKLIDLKAKVATVDGDIDLTTADGEFRATMLAAVARFEIRRKSERAIHANETRRRRGLPIGRVRILGYDDDGVTQIDDEAAAVKKAFEDYLNGTGMAQIARDLNAQGFTTSRGRPWSTHNLRSMFGNTRYKGIISKWESDDKKRAAGARMSDKSYAGDFDPIVTADVWDSVQLLLNDPLRERDWGTDPKYLLSGIARCGRCDDDTRLFTQYYQRSAYTGKDGVYREFEPKRLYACLKHKHLSRTAQPVDDFVEEQVLWRLSQPDAMALFDIAEDKSIDRDKLQDELEELRKKYSGLARLFTAGILDEEGVREESGRIRGLMLKIEGQLAPPPSNPGRDLLRGGNLIEEWKDLELSRKRFILEKIATVTILPAPPGSGRSRGFDSSLVDIDFTPPSA</sequence>
<gene>
    <name evidence="4" type="ORF">NL394_12800</name>
</gene>
<dbReference type="CDD" id="cd00338">
    <property type="entry name" value="Ser_Recombinase"/>
    <property type="match status" value="1"/>
</dbReference>
<evidence type="ECO:0000259" key="2">
    <source>
        <dbReference type="PROSITE" id="PS51736"/>
    </source>
</evidence>
<dbReference type="InterPro" id="IPR038109">
    <property type="entry name" value="DNA_bind_recomb_sf"/>
</dbReference>
<evidence type="ECO:0000313" key="5">
    <source>
        <dbReference type="Proteomes" id="UP001163293"/>
    </source>
</evidence>
<dbReference type="PANTHER" id="PTHR30461">
    <property type="entry name" value="DNA-INVERTASE FROM LAMBDOID PROPHAGE"/>
    <property type="match status" value="1"/>
</dbReference>
<dbReference type="InterPro" id="IPR011109">
    <property type="entry name" value="DNA_bind_recombinase_dom"/>
</dbReference>
<dbReference type="PROSITE" id="PS51736">
    <property type="entry name" value="RECOMBINASES_3"/>
    <property type="match status" value="1"/>
</dbReference>
<dbReference type="Proteomes" id="UP001163293">
    <property type="component" value="Chromosome"/>
</dbReference>
<dbReference type="PANTHER" id="PTHR30461:SF23">
    <property type="entry name" value="DNA RECOMBINASE-RELATED"/>
    <property type="match status" value="1"/>
</dbReference>
<dbReference type="SMART" id="SM00857">
    <property type="entry name" value="Resolvase"/>
    <property type="match status" value="1"/>
</dbReference>
<dbReference type="Pfam" id="PF00239">
    <property type="entry name" value="Resolvase"/>
    <property type="match status" value="1"/>
</dbReference>
<feature type="coiled-coil region" evidence="1">
    <location>
        <begin position="364"/>
        <end position="391"/>
    </location>
</feature>
<keyword evidence="5" id="KW-1185">Reference proteome</keyword>
<dbReference type="InterPro" id="IPR006119">
    <property type="entry name" value="Resolv_N"/>
</dbReference>
<dbReference type="GO" id="GO:0003677">
    <property type="term" value="F:DNA binding"/>
    <property type="evidence" value="ECO:0007669"/>
    <property type="project" value="InterPro"/>
</dbReference>
<proteinExistence type="predicted"/>
<dbReference type="InterPro" id="IPR050639">
    <property type="entry name" value="SSR_resolvase"/>
</dbReference>
<evidence type="ECO:0000259" key="3">
    <source>
        <dbReference type="PROSITE" id="PS51737"/>
    </source>
</evidence>
<dbReference type="AlphaFoldDB" id="A0AAX3EDF1"/>
<organism evidence="4 5">
    <name type="scientific">Paenarthrobacter ureafaciens</name>
    <dbReference type="NCBI Taxonomy" id="37931"/>
    <lineage>
        <taxon>Bacteria</taxon>
        <taxon>Bacillati</taxon>
        <taxon>Actinomycetota</taxon>
        <taxon>Actinomycetes</taxon>
        <taxon>Micrococcales</taxon>
        <taxon>Micrococcaceae</taxon>
        <taxon>Paenarthrobacter</taxon>
    </lineage>
</organism>
<dbReference type="InterPro" id="IPR036162">
    <property type="entry name" value="Resolvase-like_N_sf"/>
</dbReference>
<dbReference type="PROSITE" id="PS51737">
    <property type="entry name" value="RECOMBINASE_DNA_BIND"/>
    <property type="match status" value="1"/>
</dbReference>
<dbReference type="EMBL" id="CP101185">
    <property type="protein sequence ID" value="UYV95959.1"/>
    <property type="molecule type" value="Genomic_DNA"/>
</dbReference>
<dbReference type="Gene3D" id="3.40.50.1390">
    <property type="entry name" value="Resolvase, N-terminal catalytic domain"/>
    <property type="match status" value="1"/>
</dbReference>
<dbReference type="GO" id="GO:0000150">
    <property type="term" value="F:DNA strand exchange activity"/>
    <property type="evidence" value="ECO:0007669"/>
    <property type="project" value="InterPro"/>
</dbReference>
<dbReference type="Pfam" id="PF07508">
    <property type="entry name" value="Recombinase"/>
    <property type="match status" value="1"/>
</dbReference>
<feature type="domain" description="Recombinase" evidence="3">
    <location>
        <begin position="157"/>
        <end position="273"/>
    </location>
</feature>
<evidence type="ECO:0000256" key="1">
    <source>
        <dbReference type="SAM" id="Coils"/>
    </source>
</evidence>
<keyword evidence="1" id="KW-0175">Coiled coil</keyword>
<protein>
    <submittedName>
        <fullName evidence="4">Recombinase family protein</fullName>
    </submittedName>
</protein>
<name>A0AAX3EDF1_PAEUR</name>
<evidence type="ECO:0000313" key="4">
    <source>
        <dbReference type="EMBL" id="UYV95959.1"/>
    </source>
</evidence>